<dbReference type="AlphaFoldDB" id="A0AAV1S320"/>
<dbReference type="PANTHER" id="PTHR48008">
    <property type="entry name" value="LEUCINE-RICH REPEAT RECEPTOR-LIKE PROTEIN KINASE IMK3-RELATED"/>
    <property type="match status" value="1"/>
</dbReference>
<keyword evidence="2" id="KW-1185">Reference proteome</keyword>
<dbReference type="InterPro" id="IPR052451">
    <property type="entry name" value="Ser/Thr_kinase-like"/>
</dbReference>
<evidence type="ECO:0000313" key="2">
    <source>
        <dbReference type="Proteomes" id="UP001314170"/>
    </source>
</evidence>
<evidence type="ECO:0000313" key="1">
    <source>
        <dbReference type="EMBL" id="CAK7345836.1"/>
    </source>
</evidence>
<protein>
    <submittedName>
        <fullName evidence="1">Uncharacterized protein</fullName>
    </submittedName>
</protein>
<comment type="caution">
    <text evidence="1">The sequence shown here is derived from an EMBL/GenBank/DDBJ whole genome shotgun (WGS) entry which is preliminary data.</text>
</comment>
<name>A0AAV1S320_9ROSI</name>
<accession>A0AAV1S320</accession>
<sequence>MAGTCLTVARHRKKPRDDTFLGEMSLKNWVKQSLPDSVTQVIDANFLRNEEEQYAAKKDYVTSILRLALECSADSPGVRIGMQDVPASLEKIKLKFKKDELKALDSSSIKYVIIDRSMILAVYLVIVSVFTP</sequence>
<organism evidence="1 2">
    <name type="scientific">Dovyalis caffra</name>
    <dbReference type="NCBI Taxonomy" id="77055"/>
    <lineage>
        <taxon>Eukaryota</taxon>
        <taxon>Viridiplantae</taxon>
        <taxon>Streptophyta</taxon>
        <taxon>Embryophyta</taxon>
        <taxon>Tracheophyta</taxon>
        <taxon>Spermatophyta</taxon>
        <taxon>Magnoliopsida</taxon>
        <taxon>eudicotyledons</taxon>
        <taxon>Gunneridae</taxon>
        <taxon>Pentapetalae</taxon>
        <taxon>rosids</taxon>
        <taxon>fabids</taxon>
        <taxon>Malpighiales</taxon>
        <taxon>Salicaceae</taxon>
        <taxon>Flacourtieae</taxon>
        <taxon>Dovyalis</taxon>
    </lineage>
</organism>
<proteinExistence type="predicted"/>
<dbReference type="Proteomes" id="UP001314170">
    <property type="component" value="Unassembled WGS sequence"/>
</dbReference>
<dbReference type="PANTHER" id="PTHR48008:SF14">
    <property type="entry name" value="PROTEIN KINASE DOMAIN-CONTAINING PROTEIN"/>
    <property type="match status" value="1"/>
</dbReference>
<dbReference type="Gene3D" id="1.10.510.10">
    <property type="entry name" value="Transferase(Phosphotransferase) domain 1"/>
    <property type="match status" value="1"/>
</dbReference>
<reference evidence="1 2" key="1">
    <citation type="submission" date="2024-01" db="EMBL/GenBank/DDBJ databases">
        <authorList>
            <person name="Waweru B."/>
        </authorList>
    </citation>
    <scope>NUCLEOTIDE SEQUENCE [LARGE SCALE GENOMIC DNA]</scope>
</reference>
<dbReference type="EMBL" id="CAWUPB010001168">
    <property type="protein sequence ID" value="CAK7345836.1"/>
    <property type="molecule type" value="Genomic_DNA"/>
</dbReference>
<gene>
    <name evidence="1" type="ORF">DCAF_LOCUS18498</name>
</gene>